<feature type="transmembrane region" description="Helical" evidence="6">
    <location>
        <begin position="308"/>
        <end position="332"/>
    </location>
</feature>
<comment type="caution">
    <text evidence="8">The sequence shown here is derived from an EMBL/GenBank/DDBJ whole genome shotgun (WGS) entry which is preliminary data.</text>
</comment>
<dbReference type="Pfam" id="PF08241">
    <property type="entry name" value="Methyltransf_11"/>
    <property type="match status" value="1"/>
</dbReference>
<dbReference type="Pfam" id="PF07690">
    <property type="entry name" value="MFS_1"/>
    <property type="match status" value="1"/>
</dbReference>
<gene>
    <name evidence="8" type="ORF">C8A01DRAFT_43081</name>
</gene>
<feature type="transmembrane region" description="Helical" evidence="6">
    <location>
        <begin position="680"/>
        <end position="701"/>
    </location>
</feature>
<evidence type="ECO:0000256" key="2">
    <source>
        <dbReference type="ARBA" id="ARBA00008335"/>
    </source>
</evidence>
<dbReference type="GO" id="GO:0022857">
    <property type="term" value="F:transmembrane transporter activity"/>
    <property type="evidence" value="ECO:0007669"/>
    <property type="project" value="InterPro"/>
</dbReference>
<accession>A0AAN6SVJ2</accession>
<protein>
    <submittedName>
        <fullName evidence="8">Major facilitator superfamily domain-containing protein</fullName>
    </submittedName>
</protein>
<dbReference type="GO" id="GO:0016020">
    <property type="term" value="C:membrane"/>
    <property type="evidence" value="ECO:0007669"/>
    <property type="project" value="UniProtKB-SubCell"/>
</dbReference>
<dbReference type="InterPro" id="IPR011701">
    <property type="entry name" value="MFS"/>
</dbReference>
<keyword evidence="5 6" id="KW-0472">Membrane</keyword>
<feature type="transmembrane region" description="Helical" evidence="6">
    <location>
        <begin position="402"/>
        <end position="424"/>
    </location>
</feature>
<dbReference type="CDD" id="cd02440">
    <property type="entry name" value="AdoMet_MTases"/>
    <property type="match status" value="1"/>
</dbReference>
<evidence type="ECO:0000256" key="3">
    <source>
        <dbReference type="ARBA" id="ARBA00022692"/>
    </source>
</evidence>
<feature type="transmembrane region" description="Helical" evidence="6">
    <location>
        <begin position="619"/>
        <end position="640"/>
    </location>
</feature>
<proteinExistence type="inferred from homology"/>
<feature type="transmembrane region" description="Helical" evidence="6">
    <location>
        <begin position="579"/>
        <end position="598"/>
    </location>
</feature>
<dbReference type="InterPro" id="IPR036259">
    <property type="entry name" value="MFS_trans_sf"/>
</dbReference>
<evidence type="ECO:0000313" key="9">
    <source>
        <dbReference type="Proteomes" id="UP001303115"/>
    </source>
</evidence>
<evidence type="ECO:0000259" key="7">
    <source>
        <dbReference type="PROSITE" id="PS50850"/>
    </source>
</evidence>
<dbReference type="PANTHER" id="PTHR23502:SF68">
    <property type="entry name" value="MULTIDRUG TRANSPORTER, PUTATIVE (AFU_ORTHOLOGUE AFUA_3G01120)-RELATED"/>
    <property type="match status" value="1"/>
</dbReference>
<dbReference type="Gene3D" id="3.40.50.150">
    <property type="entry name" value="Vaccinia Virus protein VP39"/>
    <property type="match status" value="1"/>
</dbReference>
<keyword evidence="3 6" id="KW-0812">Transmembrane</keyword>
<organism evidence="8 9">
    <name type="scientific">Parachaetomium inaequale</name>
    <dbReference type="NCBI Taxonomy" id="2588326"/>
    <lineage>
        <taxon>Eukaryota</taxon>
        <taxon>Fungi</taxon>
        <taxon>Dikarya</taxon>
        <taxon>Ascomycota</taxon>
        <taxon>Pezizomycotina</taxon>
        <taxon>Sordariomycetes</taxon>
        <taxon>Sordariomycetidae</taxon>
        <taxon>Sordariales</taxon>
        <taxon>Chaetomiaceae</taxon>
        <taxon>Parachaetomium</taxon>
    </lineage>
</organism>
<name>A0AAN6SVJ2_9PEZI</name>
<dbReference type="InterPro" id="IPR013216">
    <property type="entry name" value="Methyltransf_11"/>
</dbReference>
<evidence type="ECO:0000256" key="4">
    <source>
        <dbReference type="ARBA" id="ARBA00022989"/>
    </source>
</evidence>
<dbReference type="GO" id="GO:0008757">
    <property type="term" value="F:S-adenosylmethionine-dependent methyltransferase activity"/>
    <property type="evidence" value="ECO:0007669"/>
    <property type="project" value="InterPro"/>
</dbReference>
<dbReference type="InterPro" id="IPR029063">
    <property type="entry name" value="SAM-dependent_MTases_sf"/>
</dbReference>
<dbReference type="AlphaFoldDB" id="A0AAN6SVJ2"/>
<keyword evidence="4 6" id="KW-1133">Transmembrane helix</keyword>
<evidence type="ECO:0000256" key="1">
    <source>
        <dbReference type="ARBA" id="ARBA00004141"/>
    </source>
</evidence>
<keyword evidence="9" id="KW-1185">Reference proteome</keyword>
<feature type="transmembrane region" description="Helical" evidence="6">
    <location>
        <begin position="377"/>
        <end position="396"/>
    </location>
</feature>
<evidence type="ECO:0000313" key="8">
    <source>
        <dbReference type="EMBL" id="KAK4044167.1"/>
    </source>
</evidence>
<comment type="similarity">
    <text evidence="2">Belongs to the major facilitator superfamily.</text>
</comment>
<feature type="transmembrane region" description="Helical" evidence="6">
    <location>
        <begin position="463"/>
        <end position="485"/>
    </location>
</feature>
<dbReference type="InterPro" id="IPR020846">
    <property type="entry name" value="MFS_dom"/>
</dbReference>
<feature type="transmembrane region" description="Helical" evidence="6">
    <location>
        <begin position="646"/>
        <end position="668"/>
    </location>
</feature>
<feature type="transmembrane region" description="Helical" evidence="6">
    <location>
        <begin position="534"/>
        <end position="559"/>
    </location>
</feature>
<reference evidence="9" key="1">
    <citation type="journal article" date="2023" name="Mol. Phylogenet. Evol.">
        <title>Genome-scale phylogeny and comparative genomics of the fungal order Sordariales.</title>
        <authorList>
            <person name="Hensen N."/>
            <person name="Bonometti L."/>
            <person name="Westerberg I."/>
            <person name="Brannstrom I.O."/>
            <person name="Guillou S."/>
            <person name="Cros-Aarteil S."/>
            <person name="Calhoun S."/>
            <person name="Haridas S."/>
            <person name="Kuo A."/>
            <person name="Mondo S."/>
            <person name="Pangilinan J."/>
            <person name="Riley R."/>
            <person name="LaButti K."/>
            <person name="Andreopoulos B."/>
            <person name="Lipzen A."/>
            <person name="Chen C."/>
            <person name="Yan M."/>
            <person name="Daum C."/>
            <person name="Ng V."/>
            <person name="Clum A."/>
            <person name="Steindorff A."/>
            <person name="Ohm R.A."/>
            <person name="Martin F."/>
            <person name="Silar P."/>
            <person name="Natvig D.O."/>
            <person name="Lalanne C."/>
            <person name="Gautier V."/>
            <person name="Ament-Velasquez S.L."/>
            <person name="Kruys A."/>
            <person name="Hutchinson M.I."/>
            <person name="Powell A.J."/>
            <person name="Barry K."/>
            <person name="Miller A.N."/>
            <person name="Grigoriev I.V."/>
            <person name="Debuchy R."/>
            <person name="Gladieux P."/>
            <person name="Hiltunen Thoren M."/>
            <person name="Johannesson H."/>
        </authorList>
    </citation>
    <scope>NUCLEOTIDE SEQUENCE [LARGE SCALE GENOMIC DNA]</scope>
    <source>
        <strain evidence="9">CBS 284.82</strain>
    </source>
</reference>
<dbReference type="FunFam" id="1.20.1250.20:FF:000011">
    <property type="entry name" value="MFS multidrug transporter, putative"/>
    <property type="match status" value="1"/>
</dbReference>
<dbReference type="SUPFAM" id="SSF53335">
    <property type="entry name" value="S-adenosyl-L-methionine-dependent methyltransferases"/>
    <property type="match status" value="1"/>
</dbReference>
<feature type="domain" description="Major facilitator superfamily (MFS) profile" evidence="7">
    <location>
        <begin position="310"/>
        <end position="742"/>
    </location>
</feature>
<dbReference type="SUPFAM" id="SSF103473">
    <property type="entry name" value="MFS general substrate transporter"/>
    <property type="match status" value="1"/>
</dbReference>
<evidence type="ECO:0000256" key="5">
    <source>
        <dbReference type="ARBA" id="ARBA00023136"/>
    </source>
</evidence>
<dbReference type="CDD" id="cd17323">
    <property type="entry name" value="MFS_Tpo1_MDR_like"/>
    <property type="match status" value="1"/>
</dbReference>
<dbReference type="EMBL" id="MU854321">
    <property type="protein sequence ID" value="KAK4044167.1"/>
    <property type="molecule type" value="Genomic_DNA"/>
</dbReference>
<dbReference type="Gene3D" id="1.20.1250.20">
    <property type="entry name" value="MFS general substrate transporter like domains"/>
    <property type="match status" value="1"/>
</dbReference>
<evidence type="ECO:0000256" key="6">
    <source>
        <dbReference type="SAM" id="Phobius"/>
    </source>
</evidence>
<feature type="transmembrane region" description="Helical" evidence="6">
    <location>
        <begin position="713"/>
        <end position="736"/>
    </location>
</feature>
<dbReference type="PROSITE" id="PS50850">
    <property type="entry name" value="MFS"/>
    <property type="match status" value="1"/>
</dbReference>
<comment type="subcellular location">
    <subcellularLocation>
        <location evidence="1">Membrane</location>
        <topology evidence="1">Multi-pass membrane protein</topology>
    </subcellularLocation>
</comment>
<dbReference type="Proteomes" id="UP001303115">
    <property type="component" value="Unassembled WGS sequence"/>
</dbReference>
<feature type="transmembrane region" description="Helical" evidence="6">
    <location>
        <begin position="436"/>
        <end position="457"/>
    </location>
</feature>
<dbReference type="PANTHER" id="PTHR23502">
    <property type="entry name" value="MAJOR FACILITATOR SUPERFAMILY"/>
    <property type="match status" value="1"/>
</dbReference>
<feature type="transmembrane region" description="Helical" evidence="6">
    <location>
        <begin position="344"/>
        <end position="365"/>
    </location>
</feature>
<sequence>MGDTEELAIGYIRANDTQFNAGLFLLQRLKLAPGMRVLDVGCGPGNITAHIGSLVGDQGSVVGVDPSPERIALANKLTEHPESNLTFYEGIAEDLSRFPAASFDVVFVNSTLHWVQDQPAALKEFARVLKPGGRLGISGGSGDYLTAQERIKEDVLSREPYRTYPEEAPPKFLKESELHSLLGDAGFAEREIVVNKIVKATKDADAMIDWLDTSSSGKTYGGIPLHLRPAAREEMRAEWNKLATGEGIRMEMELLVTVAIRTCKMAPSPNLEPTPTTPISPSELIVWWDEPETEDPENPMNWSPLVKWANILTLSVISFLVPLVSSMMAPAVQLIMDDYHTASATFATFSVSIFVLGFASGPLLLAPLSELYGRVVIYNATNLLFLVFTMCCAVSPNESTFLTFRFLSGFVGVATITIGSGTIADLMPKEKRGKAVSIWSVGTILGPMVGPIIGGYVTEVAGWRWMFWVISIVIGIVSVIAFCILRETYSPVLLERKAARLRRETGNASYRSKLASNVTSTELFKRSIIRPSKMLLCCPVVTVLCTYVAILYGTLYLLFATYSFVFKEVYGFSTSAAGLVFLAGGAGTLLGLPYMAKFSDRSVIKQTAAGKPVTPEDRLPLVVTLPGALTFPIGLFLYGWSVEHRLHWIVPQIGTAVTGFGSILIFIGIQTYLIDAFEEYAASAVGANAVLRGTVGALLPLSGLSLYEALGWGWGNTLLAFIALVFAPVPLIFGIYGARIRKVKGFEVKV</sequence>